<proteinExistence type="predicted"/>
<dbReference type="SUPFAM" id="SSF52172">
    <property type="entry name" value="CheY-like"/>
    <property type="match status" value="1"/>
</dbReference>
<dbReference type="InterPro" id="IPR003018">
    <property type="entry name" value="GAF"/>
</dbReference>
<keyword evidence="7" id="KW-1185">Reference proteome</keyword>
<dbReference type="SMART" id="SM01012">
    <property type="entry name" value="ANTAR"/>
    <property type="match status" value="1"/>
</dbReference>
<dbReference type="GO" id="GO:0003723">
    <property type="term" value="F:RNA binding"/>
    <property type="evidence" value="ECO:0007669"/>
    <property type="project" value="InterPro"/>
</dbReference>
<dbReference type="Proteomes" id="UP000540423">
    <property type="component" value="Unassembled WGS sequence"/>
</dbReference>
<dbReference type="Pfam" id="PF13185">
    <property type="entry name" value="GAF_2"/>
    <property type="match status" value="1"/>
</dbReference>
<evidence type="ECO:0000256" key="2">
    <source>
        <dbReference type="ARBA" id="ARBA00022777"/>
    </source>
</evidence>
<accession>A0A7X0LQI2</accession>
<dbReference type="InterPro" id="IPR005561">
    <property type="entry name" value="ANTAR"/>
</dbReference>
<dbReference type="Pfam" id="PF03861">
    <property type="entry name" value="ANTAR"/>
    <property type="match status" value="1"/>
</dbReference>
<organism evidence="6 7">
    <name type="scientific">Streptomyces candidus</name>
    <dbReference type="NCBI Taxonomy" id="67283"/>
    <lineage>
        <taxon>Bacteria</taxon>
        <taxon>Bacillati</taxon>
        <taxon>Actinomycetota</taxon>
        <taxon>Actinomycetes</taxon>
        <taxon>Kitasatosporales</taxon>
        <taxon>Streptomycetaceae</taxon>
        <taxon>Streptomyces</taxon>
    </lineage>
</organism>
<dbReference type="EMBL" id="JACHEM010000005">
    <property type="protein sequence ID" value="MBB6435946.1"/>
    <property type="molecule type" value="Genomic_DNA"/>
</dbReference>
<dbReference type="SUPFAM" id="SSF55781">
    <property type="entry name" value="GAF domain-like"/>
    <property type="match status" value="1"/>
</dbReference>
<dbReference type="InterPro" id="IPR036388">
    <property type="entry name" value="WH-like_DNA-bd_sf"/>
</dbReference>
<sequence>MNSSPEDLPGRRPPHVVDLLLNSESVEDFLHGLAAAALAHAPDADGCGITLETDSGYVTVTSVGGSAPTLDEEQYGLNDGPCLQAVRTGEEVHVKDLLDEERWGAYPAHALAAGTRSSLSLPVSAHTDIAGALNLYSPQPDGLASSDVATLRALAEQATGALALARKMTRTREFATDLQNAMRYRGVIDQAAGIIMAQQRCSGEQAFAVLRRASQNRNIKLRDLCTDLIIRVTGQPPHDPPELRPPPPA</sequence>
<keyword evidence="4" id="KW-0804">Transcription</keyword>
<dbReference type="AlphaFoldDB" id="A0A7X0LQI2"/>
<feature type="domain" description="ANTAR" evidence="5">
    <location>
        <begin position="168"/>
        <end position="229"/>
    </location>
</feature>
<dbReference type="Gene3D" id="3.30.450.40">
    <property type="match status" value="1"/>
</dbReference>
<gene>
    <name evidence="6" type="ORF">HNQ79_002409</name>
</gene>
<keyword evidence="3" id="KW-0805">Transcription regulation</keyword>
<dbReference type="Gene3D" id="1.10.10.10">
    <property type="entry name" value="Winged helix-like DNA-binding domain superfamily/Winged helix DNA-binding domain"/>
    <property type="match status" value="1"/>
</dbReference>
<dbReference type="PROSITE" id="PS50921">
    <property type="entry name" value="ANTAR"/>
    <property type="match status" value="1"/>
</dbReference>
<dbReference type="RefSeq" id="WP_229923389.1">
    <property type="nucleotide sequence ID" value="NZ_BNBN01000005.1"/>
</dbReference>
<protein>
    <submittedName>
        <fullName evidence="6">GAF domain-containing protein</fullName>
    </submittedName>
</protein>
<dbReference type="InterPro" id="IPR029016">
    <property type="entry name" value="GAF-like_dom_sf"/>
</dbReference>
<reference evidence="6 7" key="1">
    <citation type="submission" date="2020-08" db="EMBL/GenBank/DDBJ databases">
        <title>Genomic Encyclopedia of Type Strains, Phase IV (KMG-IV): sequencing the most valuable type-strain genomes for metagenomic binning, comparative biology and taxonomic classification.</title>
        <authorList>
            <person name="Goeker M."/>
        </authorList>
    </citation>
    <scope>NUCLEOTIDE SEQUENCE [LARGE SCALE GENOMIC DNA]</scope>
    <source>
        <strain evidence="6 7">DSM 40141</strain>
    </source>
</reference>
<dbReference type="PIRSF" id="PIRSF036625">
    <property type="entry name" value="GAF_ANTAR"/>
    <property type="match status" value="1"/>
</dbReference>
<evidence type="ECO:0000313" key="7">
    <source>
        <dbReference type="Proteomes" id="UP000540423"/>
    </source>
</evidence>
<evidence type="ECO:0000313" key="6">
    <source>
        <dbReference type="EMBL" id="MBB6435946.1"/>
    </source>
</evidence>
<evidence type="ECO:0000256" key="3">
    <source>
        <dbReference type="ARBA" id="ARBA00023015"/>
    </source>
</evidence>
<name>A0A7X0LQI2_9ACTN</name>
<dbReference type="SMART" id="SM00065">
    <property type="entry name" value="GAF"/>
    <property type="match status" value="1"/>
</dbReference>
<keyword evidence="1" id="KW-0808">Transferase</keyword>
<dbReference type="GO" id="GO:0016301">
    <property type="term" value="F:kinase activity"/>
    <property type="evidence" value="ECO:0007669"/>
    <property type="project" value="UniProtKB-KW"/>
</dbReference>
<comment type="caution">
    <text evidence="6">The sequence shown here is derived from an EMBL/GenBank/DDBJ whole genome shotgun (WGS) entry which is preliminary data.</text>
</comment>
<keyword evidence="2" id="KW-0418">Kinase</keyword>
<evidence type="ECO:0000256" key="1">
    <source>
        <dbReference type="ARBA" id="ARBA00022679"/>
    </source>
</evidence>
<dbReference type="InterPro" id="IPR011006">
    <property type="entry name" value="CheY-like_superfamily"/>
</dbReference>
<evidence type="ECO:0000256" key="4">
    <source>
        <dbReference type="ARBA" id="ARBA00023163"/>
    </source>
</evidence>
<evidence type="ECO:0000259" key="5">
    <source>
        <dbReference type="PROSITE" id="PS50921"/>
    </source>
</evidence>
<dbReference type="InterPro" id="IPR012074">
    <property type="entry name" value="GAF_ANTAR"/>
</dbReference>